<dbReference type="EMBL" id="JAZHFV010000006">
    <property type="protein sequence ID" value="MEX4008981.1"/>
    <property type="molecule type" value="Genomic_DNA"/>
</dbReference>
<dbReference type="PANTHER" id="PTHR30336">
    <property type="entry name" value="INNER MEMBRANE PROTEIN, PROBABLE PERMEASE"/>
    <property type="match status" value="1"/>
</dbReference>
<comment type="caution">
    <text evidence="2">The sequence shown here is derived from an EMBL/GenBank/DDBJ whole genome shotgun (WGS) entry which is preliminary data.</text>
</comment>
<sequence>MLAAAALAAIAVFVLYLCLVALAEPLLTVRDAFARTDVIVVLGGDGPPRAAKAAELWLAGLAPRILVSGDGDCLYIRDAMIAAGVSRGAITTECRSGSTRENAQLSAPILAGSETASATLVTSWYHSRRALASFERACPRIDWKSNPTEPPPTFPGAAFSHHGPAIAQEYAKTVVYALGDLARDIEATDKPTGWCAGEPA</sequence>
<protein>
    <submittedName>
        <fullName evidence="2">YdcF family protein</fullName>
    </submittedName>
</protein>
<dbReference type="PANTHER" id="PTHR30336:SF4">
    <property type="entry name" value="ENVELOPE BIOGENESIS FACTOR ELYC"/>
    <property type="match status" value="1"/>
</dbReference>
<organism evidence="2 3">
    <name type="scientific">Neoaquamicrobium sediminum</name>
    <dbReference type="NCBI Taxonomy" id="1849104"/>
    <lineage>
        <taxon>Bacteria</taxon>
        <taxon>Pseudomonadati</taxon>
        <taxon>Pseudomonadota</taxon>
        <taxon>Alphaproteobacteria</taxon>
        <taxon>Hyphomicrobiales</taxon>
        <taxon>Phyllobacteriaceae</taxon>
        <taxon>Neoaquamicrobium</taxon>
    </lineage>
</organism>
<evidence type="ECO:0000259" key="1">
    <source>
        <dbReference type="Pfam" id="PF02698"/>
    </source>
</evidence>
<name>A0ABV3WXJ5_9HYPH</name>
<dbReference type="InterPro" id="IPR014729">
    <property type="entry name" value="Rossmann-like_a/b/a_fold"/>
</dbReference>
<dbReference type="Pfam" id="PF02698">
    <property type="entry name" value="DUF218"/>
    <property type="match status" value="1"/>
</dbReference>
<evidence type="ECO:0000313" key="2">
    <source>
        <dbReference type="EMBL" id="MEX4008981.1"/>
    </source>
</evidence>
<dbReference type="Proteomes" id="UP001559025">
    <property type="component" value="Unassembled WGS sequence"/>
</dbReference>
<keyword evidence="3" id="KW-1185">Reference proteome</keyword>
<dbReference type="CDD" id="cd06259">
    <property type="entry name" value="YdcF-like"/>
    <property type="match status" value="1"/>
</dbReference>
<feature type="domain" description="DUF218" evidence="1">
    <location>
        <begin position="37"/>
        <end position="170"/>
    </location>
</feature>
<proteinExistence type="predicted"/>
<dbReference type="RefSeq" id="WP_368803967.1">
    <property type="nucleotide sequence ID" value="NZ_JAZHFV010000006.1"/>
</dbReference>
<reference evidence="2 3" key="1">
    <citation type="submission" date="2024-01" db="EMBL/GenBank/DDBJ databases">
        <title>New evidence supports the origin of RcGTA from prophage.</title>
        <authorList>
            <person name="Xu Y."/>
            <person name="Liu B."/>
            <person name="Chen F."/>
        </authorList>
    </citation>
    <scope>NUCLEOTIDE SEQUENCE [LARGE SCALE GENOMIC DNA]</scope>
    <source>
        <strain evidence="2 3">CBW1107-2</strain>
    </source>
</reference>
<gene>
    <name evidence="2" type="ORF">V1479_16850</name>
</gene>
<dbReference type="InterPro" id="IPR003848">
    <property type="entry name" value="DUF218"/>
</dbReference>
<evidence type="ECO:0000313" key="3">
    <source>
        <dbReference type="Proteomes" id="UP001559025"/>
    </source>
</evidence>
<dbReference type="Gene3D" id="3.40.50.620">
    <property type="entry name" value="HUPs"/>
    <property type="match status" value="1"/>
</dbReference>
<dbReference type="InterPro" id="IPR051599">
    <property type="entry name" value="Cell_Envelope_Assoc"/>
</dbReference>
<accession>A0ABV3WXJ5</accession>